<dbReference type="GO" id="GO:0051287">
    <property type="term" value="F:NAD binding"/>
    <property type="evidence" value="ECO:0007669"/>
    <property type="project" value="InterPro"/>
</dbReference>
<dbReference type="InterPro" id="IPR029752">
    <property type="entry name" value="D-isomer_DH_CS1"/>
</dbReference>
<name>A0A516GC22_9MICO</name>
<dbReference type="PROSITE" id="PS00671">
    <property type="entry name" value="D_2_HYDROXYACID_DH_3"/>
    <property type="match status" value="1"/>
</dbReference>
<protein>
    <recommendedName>
        <fullName evidence="6">D-3-phosphoglycerate dehydrogenase</fullName>
        <ecNumber evidence="4">1.1.1.399</ecNumber>
        <ecNumber evidence="5">1.1.1.95</ecNumber>
    </recommendedName>
    <alternativeName>
        <fullName evidence="9">2-oxoglutarate reductase</fullName>
    </alternativeName>
</protein>
<dbReference type="Proteomes" id="UP000315395">
    <property type="component" value="Chromosome"/>
</dbReference>
<evidence type="ECO:0000256" key="9">
    <source>
        <dbReference type="ARBA" id="ARBA00030455"/>
    </source>
</evidence>
<dbReference type="PROSITE" id="PS00065">
    <property type="entry name" value="D_2_HYDROXYACID_DH_1"/>
    <property type="match status" value="1"/>
</dbReference>
<evidence type="ECO:0000313" key="15">
    <source>
        <dbReference type="Proteomes" id="UP000315395"/>
    </source>
</evidence>
<dbReference type="PANTHER" id="PTHR42938">
    <property type="entry name" value="FORMATE DEHYDROGENASE 1"/>
    <property type="match status" value="1"/>
</dbReference>
<proteinExistence type="inferred from homology"/>
<comment type="pathway">
    <text evidence="2">Amino-acid biosynthesis; L-serine biosynthesis; L-serine from 3-phospho-D-glycerate: step 1/3.</text>
</comment>
<gene>
    <name evidence="14" type="ORF">FNH13_12745</name>
</gene>
<dbReference type="Gene3D" id="3.30.70.260">
    <property type="match status" value="1"/>
</dbReference>
<evidence type="ECO:0000259" key="13">
    <source>
        <dbReference type="PROSITE" id="PS51671"/>
    </source>
</evidence>
<dbReference type="PROSITE" id="PS00670">
    <property type="entry name" value="D_2_HYDROXYACID_DH_2"/>
    <property type="match status" value="1"/>
</dbReference>
<evidence type="ECO:0000256" key="2">
    <source>
        <dbReference type="ARBA" id="ARBA00005216"/>
    </source>
</evidence>
<dbReference type="PANTHER" id="PTHR42938:SF47">
    <property type="entry name" value="HYDROXYPYRUVATE REDUCTASE"/>
    <property type="match status" value="1"/>
</dbReference>
<accession>A0A516GC22</accession>
<evidence type="ECO:0000256" key="8">
    <source>
        <dbReference type="ARBA" id="ARBA00023027"/>
    </source>
</evidence>
<dbReference type="CDD" id="cd12174">
    <property type="entry name" value="PGDH_like_3"/>
    <property type="match status" value="1"/>
</dbReference>
<dbReference type="EC" id="1.1.1.95" evidence="5"/>
<dbReference type="RefSeq" id="WP_143783762.1">
    <property type="nucleotide sequence ID" value="NZ_CP041616.1"/>
</dbReference>
<keyword evidence="8" id="KW-0520">NAD</keyword>
<dbReference type="KEGG" id="orz:FNH13_12745"/>
<comment type="function">
    <text evidence="1">Catalyzes the reversible oxidation of 3-phospho-D-glycerate to 3-phosphonooxypyruvate, the first step of the phosphorylated L-serine biosynthesis pathway. Also catalyzes the reversible oxidation of 2-hydroxyglutarate to 2-oxoglutarate.</text>
</comment>
<dbReference type="InterPro" id="IPR002912">
    <property type="entry name" value="ACT_dom"/>
</dbReference>
<organism evidence="14 15">
    <name type="scientific">Ornithinimicrobium ciconiae</name>
    <dbReference type="NCBI Taxonomy" id="2594265"/>
    <lineage>
        <taxon>Bacteria</taxon>
        <taxon>Bacillati</taxon>
        <taxon>Actinomycetota</taxon>
        <taxon>Actinomycetes</taxon>
        <taxon>Micrococcales</taxon>
        <taxon>Ornithinimicrobiaceae</taxon>
        <taxon>Ornithinimicrobium</taxon>
    </lineage>
</organism>
<comment type="similarity">
    <text evidence="3 12">Belongs to the D-isomer specific 2-hydroxyacid dehydrogenase family.</text>
</comment>
<dbReference type="InterPro" id="IPR029753">
    <property type="entry name" value="D-isomer_DH_CS"/>
</dbReference>
<dbReference type="EMBL" id="CP041616">
    <property type="protein sequence ID" value="QDO89085.1"/>
    <property type="molecule type" value="Genomic_DNA"/>
</dbReference>
<dbReference type="Gene3D" id="3.40.50.720">
    <property type="entry name" value="NAD(P)-binding Rossmann-like Domain"/>
    <property type="match status" value="2"/>
</dbReference>
<evidence type="ECO:0000256" key="11">
    <source>
        <dbReference type="ARBA" id="ARBA00048731"/>
    </source>
</evidence>
<dbReference type="OrthoDB" id="9793626at2"/>
<feature type="domain" description="ACT" evidence="13">
    <location>
        <begin position="327"/>
        <end position="397"/>
    </location>
</feature>
<dbReference type="InterPro" id="IPR006139">
    <property type="entry name" value="D-isomer_2_OHA_DH_cat_dom"/>
</dbReference>
<dbReference type="Pfam" id="PF02826">
    <property type="entry name" value="2-Hacid_dh_C"/>
    <property type="match status" value="1"/>
</dbReference>
<dbReference type="UniPathway" id="UPA00135">
    <property type="reaction ID" value="UER00196"/>
</dbReference>
<evidence type="ECO:0000256" key="7">
    <source>
        <dbReference type="ARBA" id="ARBA00023002"/>
    </source>
</evidence>
<dbReference type="InterPro" id="IPR036291">
    <property type="entry name" value="NAD(P)-bd_dom_sf"/>
</dbReference>
<keyword evidence="15" id="KW-1185">Reference proteome</keyword>
<evidence type="ECO:0000256" key="10">
    <source>
        <dbReference type="ARBA" id="ARBA00048126"/>
    </source>
</evidence>
<dbReference type="AlphaFoldDB" id="A0A516GC22"/>
<dbReference type="SUPFAM" id="SSF55021">
    <property type="entry name" value="ACT-like"/>
    <property type="match status" value="1"/>
</dbReference>
<dbReference type="SUPFAM" id="SSF52283">
    <property type="entry name" value="Formate/glycerate dehydrogenase catalytic domain-like"/>
    <property type="match status" value="1"/>
</dbReference>
<evidence type="ECO:0000256" key="1">
    <source>
        <dbReference type="ARBA" id="ARBA00003800"/>
    </source>
</evidence>
<comment type="catalytic activity">
    <reaction evidence="11">
        <text>(2R)-3-phosphoglycerate + NAD(+) = 3-phosphooxypyruvate + NADH + H(+)</text>
        <dbReference type="Rhea" id="RHEA:12641"/>
        <dbReference type="ChEBI" id="CHEBI:15378"/>
        <dbReference type="ChEBI" id="CHEBI:18110"/>
        <dbReference type="ChEBI" id="CHEBI:57540"/>
        <dbReference type="ChEBI" id="CHEBI:57945"/>
        <dbReference type="ChEBI" id="CHEBI:58272"/>
        <dbReference type="EC" id="1.1.1.95"/>
    </reaction>
</comment>
<dbReference type="InterPro" id="IPR045865">
    <property type="entry name" value="ACT-like_dom_sf"/>
</dbReference>
<dbReference type="CDD" id="cd04901">
    <property type="entry name" value="ACT_3PGDH"/>
    <property type="match status" value="1"/>
</dbReference>
<dbReference type="SUPFAM" id="SSF51735">
    <property type="entry name" value="NAD(P)-binding Rossmann-fold domains"/>
    <property type="match status" value="1"/>
</dbReference>
<keyword evidence="7 12" id="KW-0560">Oxidoreductase</keyword>
<evidence type="ECO:0000256" key="4">
    <source>
        <dbReference type="ARBA" id="ARBA00013001"/>
    </source>
</evidence>
<dbReference type="Pfam" id="PF00389">
    <property type="entry name" value="2-Hacid_dh"/>
    <property type="match status" value="1"/>
</dbReference>
<dbReference type="GO" id="GO:0004617">
    <property type="term" value="F:phosphoglycerate dehydrogenase activity"/>
    <property type="evidence" value="ECO:0007669"/>
    <property type="project" value="UniProtKB-EC"/>
</dbReference>
<evidence type="ECO:0000256" key="12">
    <source>
        <dbReference type="RuleBase" id="RU003719"/>
    </source>
</evidence>
<evidence type="ECO:0000313" key="14">
    <source>
        <dbReference type="EMBL" id="QDO89085.1"/>
    </source>
</evidence>
<reference evidence="14 15" key="1">
    <citation type="submission" date="2019-07" db="EMBL/GenBank/DDBJ databases">
        <title>complete genome sequencing of Ornithinimicrobium sp. H23M54.</title>
        <authorList>
            <person name="Bae J.-W."/>
            <person name="Lee S.-Y."/>
        </authorList>
    </citation>
    <scope>NUCLEOTIDE SEQUENCE [LARGE SCALE GENOMIC DNA]</scope>
    <source>
        <strain evidence="14 15">H23M54</strain>
    </source>
</reference>
<comment type="catalytic activity">
    <reaction evidence="10">
        <text>(R)-2-hydroxyglutarate + NAD(+) = 2-oxoglutarate + NADH + H(+)</text>
        <dbReference type="Rhea" id="RHEA:49612"/>
        <dbReference type="ChEBI" id="CHEBI:15378"/>
        <dbReference type="ChEBI" id="CHEBI:15801"/>
        <dbReference type="ChEBI" id="CHEBI:16810"/>
        <dbReference type="ChEBI" id="CHEBI:57540"/>
        <dbReference type="ChEBI" id="CHEBI:57945"/>
        <dbReference type="EC" id="1.1.1.399"/>
    </reaction>
</comment>
<evidence type="ECO:0000256" key="5">
    <source>
        <dbReference type="ARBA" id="ARBA00013143"/>
    </source>
</evidence>
<dbReference type="EC" id="1.1.1.399" evidence="4"/>
<sequence>MPETFRIQTLNAISPLGLNRLDRERFDLGTEFTDPRAILLRSADLHSYDVPHSLYAVARAGAGTNNIPVEKLASLGIPVFNTPGANANAVKELVIAGLLLAARNLYHAADYTKDLVAEQQLSGKDLDKQVEAGKKQFAGFELPGRTLGVIGLGAIGVLVANAAQAMGMKVLGYDPAITIERAWQLSPSVEQVTSVEELFARSDFITLHVPLIEATQGLVSAERIASMPAGSVVLNFARGGVVDEEAVLAALDSGQLHAYVNDFPTEVGAVHPKVITLPHLGASTSEAEDNCAVMAVDQLSDFLLHGNIRNSVNFPEVAMARSPNTTRLGIFNENKPNMIGQITTVLAEAGLNVTEFTNKARGDYAYTLVDVEGEVADELKEQILAIDGVIRARKIEG</sequence>
<dbReference type="PROSITE" id="PS51671">
    <property type="entry name" value="ACT"/>
    <property type="match status" value="1"/>
</dbReference>
<dbReference type="InterPro" id="IPR006140">
    <property type="entry name" value="D-isomer_DH_NAD-bd"/>
</dbReference>
<evidence type="ECO:0000256" key="3">
    <source>
        <dbReference type="ARBA" id="ARBA00005854"/>
    </source>
</evidence>
<evidence type="ECO:0000256" key="6">
    <source>
        <dbReference type="ARBA" id="ARBA00021582"/>
    </source>
</evidence>